<dbReference type="Gene3D" id="3.40.1010.10">
    <property type="entry name" value="Cobalt-precorrin-4 Transmethylase, Domain 1"/>
    <property type="match status" value="1"/>
</dbReference>
<dbReference type="Gene3D" id="3.30.950.10">
    <property type="entry name" value="Methyltransferase, Cobalt-precorrin-4 Transmethylase, Domain 2"/>
    <property type="match status" value="1"/>
</dbReference>
<dbReference type="NCBIfam" id="NF004790">
    <property type="entry name" value="PRK06136.1"/>
    <property type="match status" value="1"/>
</dbReference>
<proteinExistence type="inferred from homology"/>
<sequence>MTRYGKVYLVGSGPGDPELMTLKARRLLDSVDVVVYDQLPGKAIIDSIPEKTEKINAGKHAGNHTLKQDEINALIIEKAKEGKSVVRLKGGDPYMFGRGGEEAQELIEAGIEFEVVPGITSAVAVPAYAGIPVTHRDHASMVTFVTGHEDPTKDESALDWETLAKFQGTLVIFMGVKMLERNVNELMKYGKDPKTPVALIEKGTRPDQRVTVGVLENIANLAKERGVKAPAITVVGDVVQLHGELGEQILPASAFE</sequence>
<keyword evidence="4 7" id="KW-0808">Transferase</keyword>
<dbReference type="GO" id="GO:0004851">
    <property type="term" value="F:uroporphyrin-III C-methyltransferase activity"/>
    <property type="evidence" value="ECO:0007669"/>
    <property type="project" value="UniProtKB-EC"/>
</dbReference>
<evidence type="ECO:0000256" key="7">
    <source>
        <dbReference type="RuleBase" id="RU003960"/>
    </source>
</evidence>
<dbReference type="RefSeq" id="WP_176965451.1">
    <property type="nucleotide sequence ID" value="NZ_CP058215.1"/>
</dbReference>
<dbReference type="CDD" id="cd11642">
    <property type="entry name" value="SUMT"/>
    <property type="match status" value="1"/>
</dbReference>
<evidence type="ECO:0000256" key="1">
    <source>
        <dbReference type="ARBA" id="ARBA00011738"/>
    </source>
</evidence>
<dbReference type="InterPro" id="IPR003043">
    <property type="entry name" value="Uropor_MeTrfase_CS"/>
</dbReference>
<dbReference type="InterPro" id="IPR006366">
    <property type="entry name" value="CobA/CysG_C"/>
</dbReference>
<gene>
    <name evidence="9" type="primary">cobA</name>
    <name evidence="9" type="ORF">HWN40_09170</name>
</gene>
<dbReference type="EC" id="2.1.1.107" evidence="2"/>
<keyword evidence="10" id="KW-1185">Reference proteome</keyword>
<evidence type="ECO:0000256" key="2">
    <source>
        <dbReference type="ARBA" id="ARBA00012162"/>
    </source>
</evidence>
<dbReference type="Pfam" id="PF00590">
    <property type="entry name" value="TP_methylase"/>
    <property type="match status" value="1"/>
</dbReference>
<reference evidence="9 10" key="1">
    <citation type="submission" date="2020-06" db="EMBL/GenBank/DDBJ databases">
        <title>Methanolobus halotolerans sp. nov., isolated from a saline lake Tus in Siberia.</title>
        <authorList>
            <person name="Shen Y."/>
            <person name="Chen S.-C."/>
            <person name="Lai M.-C."/>
            <person name="Huang H.-H."/>
            <person name="Chiu H.-H."/>
            <person name="Tang S.-L."/>
            <person name="Rogozin D.Y."/>
            <person name="Degermendzhy A.G."/>
        </authorList>
    </citation>
    <scope>NUCLEOTIDE SEQUENCE [LARGE SCALE GENOMIC DNA]</scope>
    <source>
        <strain evidence="9 10">DSM 21339</strain>
    </source>
</reference>
<dbReference type="KEGG" id="mzi:HWN40_09170"/>
<dbReference type="GO" id="GO:0019354">
    <property type="term" value="P:siroheme biosynthetic process"/>
    <property type="evidence" value="ECO:0007669"/>
    <property type="project" value="InterPro"/>
</dbReference>
<dbReference type="PANTHER" id="PTHR45790">
    <property type="entry name" value="SIROHEME SYNTHASE-RELATED"/>
    <property type="match status" value="1"/>
</dbReference>
<dbReference type="Proteomes" id="UP000509594">
    <property type="component" value="Chromosome"/>
</dbReference>
<evidence type="ECO:0000256" key="3">
    <source>
        <dbReference type="ARBA" id="ARBA00022603"/>
    </source>
</evidence>
<comment type="similarity">
    <text evidence="7">Belongs to the precorrin methyltransferase family.</text>
</comment>
<dbReference type="PROSITE" id="PS00839">
    <property type="entry name" value="SUMT_1"/>
    <property type="match status" value="1"/>
</dbReference>
<feature type="domain" description="Tetrapyrrole methylase" evidence="8">
    <location>
        <begin position="6"/>
        <end position="218"/>
    </location>
</feature>
<comment type="subunit">
    <text evidence="1">Homodimer.</text>
</comment>
<dbReference type="EMBL" id="CP058215">
    <property type="protein sequence ID" value="QLC50395.1"/>
    <property type="molecule type" value="Genomic_DNA"/>
</dbReference>
<dbReference type="InterPro" id="IPR000878">
    <property type="entry name" value="4pyrrol_Mease"/>
</dbReference>
<keyword evidence="3 7" id="KW-0489">Methyltransferase</keyword>
<dbReference type="FunFam" id="3.30.950.10:FF:000001">
    <property type="entry name" value="Siroheme synthase"/>
    <property type="match status" value="1"/>
</dbReference>
<evidence type="ECO:0000313" key="10">
    <source>
        <dbReference type="Proteomes" id="UP000509594"/>
    </source>
</evidence>
<keyword evidence="5" id="KW-0949">S-adenosyl-L-methionine</keyword>
<evidence type="ECO:0000259" key="8">
    <source>
        <dbReference type="Pfam" id="PF00590"/>
    </source>
</evidence>
<dbReference type="InterPro" id="IPR050161">
    <property type="entry name" value="Siro_Cobalamin_biosynth"/>
</dbReference>
<dbReference type="NCBIfam" id="TIGR01469">
    <property type="entry name" value="cobA_cysG_Cterm"/>
    <property type="match status" value="1"/>
</dbReference>
<dbReference type="AlphaFoldDB" id="A0A7D5E9V9"/>
<evidence type="ECO:0000313" key="9">
    <source>
        <dbReference type="EMBL" id="QLC50395.1"/>
    </source>
</evidence>
<dbReference type="InterPro" id="IPR035996">
    <property type="entry name" value="4pyrrol_Methylase_sf"/>
</dbReference>
<dbReference type="GeneID" id="55821843"/>
<organism evidence="9 10">
    <name type="scientific">Methanolobus zinderi</name>
    <dbReference type="NCBI Taxonomy" id="536044"/>
    <lineage>
        <taxon>Archaea</taxon>
        <taxon>Methanobacteriati</taxon>
        <taxon>Methanobacteriota</taxon>
        <taxon>Stenosarchaea group</taxon>
        <taxon>Methanomicrobia</taxon>
        <taxon>Methanosarcinales</taxon>
        <taxon>Methanosarcinaceae</taxon>
        <taxon>Methanolobus</taxon>
    </lineage>
</organism>
<evidence type="ECO:0000256" key="5">
    <source>
        <dbReference type="ARBA" id="ARBA00022691"/>
    </source>
</evidence>
<name>A0A7D5E9V9_9EURY</name>
<protein>
    <recommendedName>
        <fullName evidence="2">uroporphyrinogen-III C-methyltransferase</fullName>
        <ecNumber evidence="2">2.1.1.107</ecNumber>
    </recommendedName>
</protein>
<evidence type="ECO:0000256" key="6">
    <source>
        <dbReference type="ARBA" id="ARBA00023244"/>
    </source>
</evidence>
<dbReference type="InterPro" id="IPR014777">
    <property type="entry name" value="4pyrrole_Mease_sub1"/>
</dbReference>
<dbReference type="PANTHER" id="PTHR45790:SF3">
    <property type="entry name" value="S-ADENOSYL-L-METHIONINE-DEPENDENT UROPORPHYRINOGEN III METHYLTRANSFERASE, CHLOROPLASTIC"/>
    <property type="match status" value="1"/>
</dbReference>
<evidence type="ECO:0000256" key="4">
    <source>
        <dbReference type="ARBA" id="ARBA00022679"/>
    </source>
</evidence>
<accession>A0A7D5E9V9</accession>
<dbReference type="OrthoDB" id="24444at2157"/>
<dbReference type="SUPFAM" id="SSF53790">
    <property type="entry name" value="Tetrapyrrole methylase"/>
    <property type="match status" value="1"/>
</dbReference>
<dbReference type="GO" id="GO:0032259">
    <property type="term" value="P:methylation"/>
    <property type="evidence" value="ECO:0007669"/>
    <property type="project" value="UniProtKB-KW"/>
</dbReference>
<dbReference type="FunFam" id="3.40.1010.10:FF:000001">
    <property type="entry name" value="Siroheme synthase"/>
    <property type="match status" value="1"/>
</dbReference>
<dbReference type="PROSITE" id="PS00840">
    <property type="entry name" value="SUMT_2"/>
    <property type="match status" value="1"/>
</dbReference>
<dbReference type="InterPro" id="IPR014776">
    <property type="entry name" value="4pyrrole_Mease_sub2"/>
</dbReference>
<keyword evidence="6" id="KW-0627">Porphyrin biosynthesis</keyword>